<dbReference type="GO" id="GO:0034398">
    <property type="term" value="P:telomere tethering at nuclear periphery"/>
    <property type="evidence" value="ECO:0007669"/>
    <property type="project" value="TreeGrafter"/>
</dbReference>
<dbReference type="GO" id="GO:0003723">
    <property type="term" value="F:RNA binding"/>
    <property type="evidence" value="ECO:0007669"/>
    <property type="project" value="TreeGrafter"/>
</dbReference>
<evidence type="ECO:0000256" key="7">
    <source>
        <dbReference type="ARBA" id="ARBA00023132"/>
    </source>
</evidence>
<evidence type="ECO:0000256" key="10">
    <source>
        <dbReference type="SAM" id="SignalP"/>
    </source>
</evidence>
<dbReference type="Pfam" id="PF21240">
    <property type="entry name" value="Nup98_GLEBS"/>
    <property type="match status" value="1"/>
</dbReference>
<organism evidence="11 12">
    <name type="scientific">Morus notabilis</name>
    <dbReference type="NCBI Taxonomy" id="981085"/>
    <lineage>
        <taxon>Eukaryota</taxon>
        <taxon>Viridiplantae</taxon>
        <taxon>Streptophyta</taxon>
        <taxon>Embryophyta</taxon>
        <taxon>Tracheophyta</taxon>
        <taxon>Spermatophyta</taxon>
        <taxon>Magnoliopsida</taxon>
        <taxon>eudicotyledons</taxon>
        <taxon>Gunneridae</taxon>
        <taxon>Pentapetalae</taxon>
        <taxon>rosids</taxon>
        <taxon>fabids</taxon>
        <taxon>Rosales</taxon>
        <taxon>Moraceae</taxon>
        <taxon>Moreae</taxon>
        <taxon>Morus</taxon>
    </lineage>
</organism>
<dbReference type="GO" id="GO:0008139">
    <property type="term" value="F:nuclear localization sequence binding"/>
    <property type="evidence" value="ECO:0007669"/>
    <property type="project" value="TreeGrafter"/>
</dbReference>
<sequence>MNGASFFTPPRCLFFFIFSLHTEVKLGFLLSTAAPSILSTTAPSLHGDPLFLSKVTHPCGLASSSSSSSFFSVSSPSDSALGKSRSSHSFVKFGLRDVKFLARSQLRFRILTVKMFLKDDSLVNSRESGLTTSNYSELSHLYEKYKTQVSYKVAGKLEAISAMPVYKDKSHEELRWEDYQLGDKGGSTPTAQSTGIFSSSTSQPSVLGPSPSFTQSSSSLFSNTTSNLFAPKPPVFSSTEDSREDGLVQEKVNLVKVNQKSNEGHDDHNIISF</sequence>
<evidence type="ECO:0000256" key="3">
    <source>
        <dbReference type="ARBA" id="ARBA00022448"/>
    </source>
</evidence>
<dbReference type="GO" id="GO:0017056">
    <property type="term" value="F:structural constituent of nuclear pore"/>
    <property type="evidence" value="ECO:0007669"/>
    <property type="project" value="TreeGrafter"/>
</dbReference>
<keyword evidence="5" id="KW-0653">Protein transport</keyword>
<feature type="signal peptide" evidence="10">
    <location>
        <begin position="1"/>
        <end position="27"/>
    </location>
</feature>
<evidence type="ECO:0000313" key="12">
    <source>
        <dbReference type="Proteomes" id="UP000030645"/>
    </source>
</evidence>
<accession>W9R9S6</accession>
<dbReference type="Proteomes" id="UP000030645">
    <property type="component" value="Unassembled WGS sequence"/>
</dbReference>
<dbReference type="AlphaFoldDB" id="W9R9S6"/>
<evidence type="ECO:0000256" key="2">
    <source>
        <dbReference type="ARBA" id="ARBA00008926"/>
    </source>
</evidence>
<comment type="subcellular location">
    <subcellularLocation>
        <location evidence="1">Nucleus</location>
        <location evidence="1">Nuclear pore complex</location>
    </subcellularLocation>
</comment>
<dbReference type="EMBL" id="KE344761">
    <property type="protein sequence ID" value="EXB77672.1"/>
    <property type="molecule type" value="Genomic_DNA"/>
</dbReference>
<dbReference type="STRING" id="981085.W9R9S6"/>
<feature type="compositionally biased region" description="Polar residues" evidence="9">
    <location>
        <begin position="187"/>
        <end position="205"/>
    </location>
</feature>
<dbReference type="FunFam" id="1.10.10.2360:FF:000001">
    <property type="entry name" value="Nuclear pore complex protein Nup98-Nup96"/>
    <property type="match status" value="1"/>
</dbReference>
<dbReference type="Gene3D" id="1.10.10.2360">
    <property type="match status" value="1"/>
</dbReference>
<keyword evidence="4" id="KW-0509">mRNA transport</keyword>
<evidence type="ECO:0000256" key="4">
    <source>
        <dbReference type="ARBA" id="ARBA00022816"/>
    </source>
</evidence>
<evidence type="ECO:0000256" key="9">
    <source>
        <dbReference type="SAM" id="MobiDB-lite"/>
    </source>
</evidence>
<dbReference type="GO" id="GO:0044614">
    <property type="term" value="C:nuclear pore cytoplasmic filaments"/>
    <property type="evidence" value="ECO:0007669"/>
    <property type="project" value="TreeGrafter"/>
</dbReference>
<feature type="chain" id="PRO_5004931257" evidence="10">
    <location>
        <begin position="28"/>
        <end position="273"/>
    </location>
</feature>
<comment type="similarity">
    <text evidence="2">Belongs to the nucleoporin GLFG family.</text>
</comment>
<keyword evidence="3" id="KW-0813">Transport</keyword>
<evidence type="ECO:0000256" key="5">
    <source>
        <dbReference type="ARBA" id="ARBA00022927"/>
    </source>
</evidence>
<dbReference type="GO" id="GO:0051028">
    <property type="term" value="P:mRNA transport"/>
    <property type="evidence" value="ECO:0007669"/>
    <property type="project" value="UniProtKB-KW"/>
</dbReference>
<protein>
    <submittedName>
        <fullName evidence="11">Uncharacterized protein</fullName>
    </submittedName>
</protein>
<dbReference type="GO" id="GO:0006606">
    <property type="term" value="P:protein import into nucleus"/>
    <property type="evidence" value="ECO:0007669"/>
    <property type="project" value="TreeGrafter"/>
</dbReference>
<name>W9R9S6_9ROSA</name>
<evidence type="ECO:0000256" key="8">
    <source>
        <dbReference type="ARBA" id="ARBA00023242"/>
    </source>
</evidence>
<evidence type="ECO:0000256" key="1">
    <source>
        <dbReference type="ARBA" id="ARBA00004567"/>
    </source>
</evidence>
<keyword evidence="8" id="KW-0539">Nucleus</keyword>
<dbReference type="PANTHER" id="PTHR23198:SF6">
    <property type="entry name" value="NUCLEAR PORE COMPLEX PROTEIN NUP98-NUP96"/>
    <property type="match status" value="1"/>
</dbReference>
<dbReference type="GO" id="GO:0000973">
    <property type="term" value="P:post-transcriptional tethering of RNA polymerase II gene DNA at nuclear periphery"/>
    <property type="evidence" value="ECO:0007669"/>
    <property type="project" value="TreeGrafter"/>
</dbReference>
<reference evidence="12" key="1">
    <citation type="submission" date="2013-01" db="EMBL/GenBank/DDBJ databases">
        <title>Draft Genome Sequence of a Mulberry Tree, Morus notabilis C.K. Schneid.</title>
        <authorList>
            <person name="He N."/>
            <person name="Zhao S."/>
        </authorList>
    </citation>
    <scope>NUCLEOTIDE SEQUENCE</scope>
</reference>
<keyword evidence="12" id="KW-1185">Reference proteome</keyword>
<dbReference type="eggNOG" id="KOG0845">
    <property type="taxonomic scope" value="Eukaryota"/>
</dbReference>
<keyword evidence="10" id="KW-0732">Signal</keyword>
<dbReference type="PANTHER" id="PTHR23198">
    <property type="entry name" value="NUCLEOPORIN"/>
    <property type="match status" value="1"/>
</dbReference>
<evidence type="ECO:0000313" key="11">
    <source>
        <dbReference type="EMBL" id="EXB77672.1"/>
    </source>
</evidence>
<dbReference type="InterPro" id="IPR037665">
    <property type="entry name" value="Nucleoporin_S59-like"/>
</dbReference>
<gene>
    <name evidence="11" type="ORF">L484_018189</name>
</gene>
<dbReference type="GO" id="GO:0006405">
    <property type="term" value="P:RNA export from nucleus"/>
    <property type="evidence" value="ECO:0007669"/>
    <property type="project" value="TreeGrafter"/>
</dbReference>
<keyword evidence="7" id="KW-0906">Nuclear pore complex</keyword>
<feature type="compositionally biased region" description="Low complexity" evidence="9">
    <location>
        <begin position="209"/>
        <end position="218"/>
    </location>
</feature>
<evidence type="ECO:0000256" key="6">
    <source>
        <dbReference type="ARBA" id="ARBA00023010"/>
    </source>
</evidence>
<keyword evidence="6" id="KW-0811">Translocation</keyword>
<proteinExistence type="inferred from homology"/>
<feature type="region of interest" description="Disordered" evidence="9">
    <location>
        <begin position="180"/>
        <end position="218"/>
    </location>
</feature>